<organism evidence="2">
    <name type="scientific">Rhizophora mucronata</name>
    <name type="common">Asiatic mangrove</name>
    <dbReference type="NCBI Taxonomy" id="61149"/>
    <lineage>
        <taxon>Eukaryota</taxon>
        <taxon>Viridiplantae</taxon>
        <taxon>Streptophyta</taxon>
        <taxon>Embryophyta</taxon>
        <taxon>Tracheophyta</taxon>
        <taxon>Spermatophyta</taxon>
        <taxon>Magnoliopsida</taxon>
        <taxon>eudicotyledons</taxon>
        <taxon>Gunneridae</taxon>
        <taxon>Pentapetalae</taxon>
        <taxon>rosids</taxon>
        <taxon>fabids</taxon>
        <taxon>Malpighiales</taxon>
        <taxon>Rhizophoraceae</taxon>
        <taxon>Rhizophora</taxon>
    </lineage>
</organism>
<protein>
    <submittedName>
        <fullName evidence="2">Uncharacterized protein</fullName>
    </submittedName>
</protein>
<proteinExistence type="predicted"/>
<name>A0A2P2M2X6_RHIMU</name>
<accession>A0A2P2M2X6</accession>
<dbReference type="AlphaFoldDB" id="A0A2P2M2X6"/>
<evidence type="ECO:0000313" key="2">
    <source>
        <dbReference type="EMBL" id="MBX24576.1"/>
    </source>
</evidence>
<evidence type="ECO:0000256" key="1">
    <source>
        <dbReference type="SAM" id="MobiDB-lite"/>
    </source>
</evidence>
<dbReference type="EMBL" id="GGEC01044092">
    <property type="protein sequence ID" value="MBX24576.1"/>
    <property type="molecule type" value="Transcribed_RNA"/>
</dbReference>
<feature type="region of interest" description="Disordered" evidence="1">
    <location>
        <begin position="1"/>
        <end position="20"/>
    </location>
</feature>
<sequence length="32" mass="3867">MGCIHIHHPPPNVLTSDRSLKEYLRVQRKRRK</sequence>
<reference evidence="2" key="1">
    <citation type="submission" date="2018-02" db="EMBL/GenBank/DDBJ databases">
        <title>Rhizophora mucronata_Transcriptome.</title>
        <authorList>
            <person name="Meera S.P."/>
            <person name="Sreeshan A."/>
            <person name="Augustine A."/>
        </authorList>
    </citation>
    <scope>NUCLEOTIDE SEQUENCE</scope>
    <source>
        <tissue evidence="2">Leaf</tissue>
    </source>
</reference>